<dbReference type="InterPro" id="IPR027113">
    <property type="entry name" value="Transc_fact_NFYB/HAP3"/>
</dbReference>
<dbReference type="PANTHER" id="PTHR11064:SF196">
    <property type="entry name" value="NUCLEAR TRANSCRIPTION FACTOR Y SUBUNIT B-6"/>
    <property type="match status" value="1"/>
</dbReference>
<accession>A0ABC8RXV8</accession>
<keyword evidence="8" id="KW-0539">Nucleus</keyword>
<dbReference type="PRINTS" id="PR00615">
    <property type="entry name" value="CCAATSUBUNTA"/>
</dbReference>
<evidence type="ECO:0000256" key="4">
    <source>
        <dbReference type="ARBA" id="ARBA00023015"/>
    </source>
</evidence>
<dbReference type="EMBL" id="CAUOFW020001814">
    <property type="protein sequence ID" value="CAK9148871.1"/>
    <property type="molecule type" value="Genomic_DNA"/>
</dbReference>
<feature type="region of interest" description="Disordered" evidence="9">
    <location>
        <begin position="1"/>
        <end position="47"/>
    </location>
</feature>
<reference evidence="11 12" key="1">
    <citation type="submission" date="2024-02" db="EMBL/GenBank/DDBJ databases">
        <authorList>
            <person name="Vignale AGUSTIN F."/>
            <person name="Sosa J E."/>
            <person name="Modenutti C."/>
        </authorList>
    </citation>
    <scope>NUCLEOTIDE SEQUENCE [LARGE SCALE GENOMIC DNA]</scope>
</reference>
<organism evidence="11 12">
    <name type="scientific">Ilex paraguariensis</name>
    <name type="common">yerba mate</name>
    <dbReference type="NCBI Taxonomy" id="185542"/>
    <lineage>
        <taxon>Eukaryota</taxon>
        <taxon>Viridiplantae</taxon>
        <taxon>Streptophyta</taxon>
        <taxon>Embryophyta</taxon>
        <taxon>Tracheophyta</taxon>
        <taxon>Spermatophyta</taxon>
        <taxon>Magnoliopsida</taxon>
        <taxon>eudicotyledons</taxon>
        <taxon>Gunneridae</taxon>
        <taxon>Pentapetalae</taxon>
        <taxon>asterids</taxon>
        <taxon>campanulids</taxon>
        <taxon>Aquifoliales</taxon>
        <taxon>Aquifoliaceae</taxon>
        <taxon>Ilex</taxon>
    </lineage>
</organism>
<keyword evidence="4" id="KW-0805">Transcription regulation</keyword>
<evidence type="ECO:0000256" key="2">
    <source>
        <dbReference type="ARBA" id="ARBA00009053"/>
    </source>
</evidence>
<evidence type="ECO:0000256" key="1">
    <source>
        <dbReference type="ARBA" id="ARBA00004123"/>
    </source>
</evidence>
<dbReference type="InterPro" id="IPR009072">
    <property type="entry name" value="Histone-fold"/>
</dbReference>
<dbReference type="Gene3D" id="1.10.20.10">
    <property type="entry name" value="Histone, subunit A"/>
    <property type="match status" value="1"/>
</dbReference>
<dbReference type="GO" id="GO:0006355">
    <property type="term" value="P:regulation of DNA-templated transcription"/>
    <property type="evidence" value="ECO:0007669"/>
    <property type="project" value="UniProtKB-ARBA"/>
</dbReference>
<proteinExistence type="inferred from homology"/>
<feature type="domain" description="Transcription factor CBF/NF-Y/archaeal histone" evidence="10">
    <location>
        <begin position="49"/>
        <end position="113"/>
    </location>
</feature>
<keyword evidence="6" id="KW-0010">Activator</keyword>
<comment type="subcellular location">
    <subcellularLocation>
        <location evidence="1">Nucleus</location>
    </subcellularLocation>
</comment>
<evidence type="ECO:0000256" key="9">
    <source>
        <dbReference type="SAM" id="MobiDB-lite"/>
    </source>
</evidence>
<dbReference type="Pfam" id="PF00808">
    <property type="entry name" value="CBFD_NFYB_HMF"/>
    <property type="match status" value="1"/>
</dbReference>
<keyword evidence="3" id="KW-0938">Abscisic acid signaling pathway</keyword>
<evidence type="ECO:0000313" key="12">
    <source>
        <dbReference type="Proteomes" id="UP001642360"/>
    </source>
</evidence>
<keyword evidence="12" id="KW-1185">Reference proteome</keyword>
<evidence type="ECO:0000256" key="5">
    <source>
        <dbReference type="ARBA" id="ARBA00023125"/>
    </source>
</evidence>
<dbReference type="FunFam" id="1.10.20.10:FF:000049">
    <property type="entry name" value="Nuclear transcription factor Y subunit B-6"/>
    <property type="match status" value="1"/>
</dbReference>
<dbReference type="GO" id="GO:0005634">
    <property type="term" value="C:nucleus"/>
    <property type="evidence" value="ECO:0007669"/>
    <property type="project" value="UniProtKB-SubCell"/>
</dbReference>
<sequence length="224" mass="25205">MERGESSEQNTKTNTRSSLAMTIEEETENSKGNNGDTSSRRPMNEQDQFMPIANVIRIMRRLLPPHAKIADDAKETIQQCVSEYISFITAEANDRCRREQRKTITAEDVLWAMSKLGFDNYMQPLTLYLNRYRQYESERTSVRGEPFVKRTVDYAQGSSFPVPSPAYAPVLPHGPGPGHGHPQGLFNPAAMVNEFYRNAQRGLPGGSSSNVHGLPSFDPYGQFK</sequence>
<feature type="region of interest" description="Disordered" evidence="9">
    <location>
        <begin position="203"/>
        <end position="224"/>
    </location>
</feature>
<dbReference type="GO" id="GO:0009738">
    <property type="term" value="P:abscisic acid-activated signaling pathway"/>
    <property type="evidence" value="ECO:0007669"/>
    <property type="project" value="UniProtKB-KW"/>
</dbReference>
<keyword evidence="5" id="KW-0238">DNA-binding</keyword>
<feature type="compositionally biased region" description="Polar residues" evidence="9">
    <location>
        <begin position="7"/>
        <end position="20"/>
    </location>
</feature>
<evidence type="ECO:0000259" key="10">
    <source>
        <dbReference type="Pfam" id="PF00808"/>
    </source>
</evidence>
<dbReference type="InterPro" id="IPR003958">
    <property type="entry name" value="CBFA_NFYB_domain"/>
</dbReference>
<protein>
    <recommendedName>
        <fullName evidence="10">Transcription factor CBF/NF-Y/archaeal histone domain-containing protein</fullName>
    </recommendedName>
</protein>
<evidence type="ECO:0000256" key="6">
    <source>
        <dbReference type="ARBA" id="ARBA00023159"/>
    </source>
</evidence>
<dbReference type="PANTHER" id="PTHR11064">
    <property type="entry name" value="CCAAT-BINDING TRANSCRIPTION FACTOR-RELATED"/>
    <property type="match status" value="1"/>
</dbReference>
<name>A0ABC8RXV8_9AQUA</name>
<evidence type="ECO:0000256" key="8">
    <source>
        <dbReference type="ARBA" id="ARBA00023242"/>
    </source>
</evidence>
<dbReference type="Proteomes" id="UP001642360">
    <property type="component" value="Unassembled WGS sequence"/>
</dbReference>
<dbReference type="AlphaFoldDB" id="A0ABC8RXV8"/>
<dbReference type="GO" id="GO:0003677">
    <property type="term" value="F:DNA binding"/>
    <property type="evidence" value="ECO:0007669"/>
    <property type="project" value="UniProtKB-KW"/>
</dbReference>
<evidence type="ECO:0000313" key="11">
    <source>
        <dbReference type="EMBL" id="CAK9148871.1"/>
    </source>
</evidence>
<comment type="similarity">
    <text evidence="2">Belongs to the NFYB/HAP3 subunit family.</text>
</comment>
<evidence type="ECO:0000256" key="7">
    <source>
        <dbReference type="ARBA" id="ARBA00023163"/>
    </source>
</evidence>
<dbReference type="SUPFAM" id="SSF47113">
    <property type="entry name" value="Histone-fold"/>
    <property type="match status" value="1"/>
</dbReference>
<evidence type="ECO:0000256" key="3">
    <source>
        <dbReference type="ARBA" id="ARBA00022682"/>
    </source>
</evidence>
<comment type="caution">
    <text evidence="11">The sequence shown here is derived from an EMBL/GenBank/DDBJ whole genome shotgun (WGS) entry which is preliminary data.</text>
</comment>
<keyword evidence="7" id="KW-0804">Transcription</keyword>
<dbReference type="CDD" id="cd22907">
    <property type="entry name" value="HFD_NFYB"/>
    <property type="match status" value="1"/>
</dbReference>
<gene>
    <name evidence="11" type="ORF">ILEXP_LOCUS16862</name>
</gene>